<feature type="compositionally biased region" description="Polar residues" evidence="2">
    <location>
        <begin position="114"/>
        <end position="123"/>
    </location>
</feature>
<dbReference type="Proteomes" id="UP000293036">
    <property type="component" value="Unassembled WGS sequence"/>
</dbReference>
<dbReference type="GO" id="GO:0016998">
    <property type="term" value="P:cell wall macromolecule catabolic process"/>
    <property type="evidence" value="ECO:0007669"/>
    <property type="project" value="InterPro"/>
</dbReference>
<accession>A0A4Q9V3E4</accession>
<dbReference type="InterPro" id="IPR017853">
    <property type="entry name" value="GH"/>
</dbReference>
<gene>
    <name evidence="3" type="ORF">EZJ44_00415</name>
</gene>
<dbReference type="SUPFAM" id="SSF51445">
    <property type="entry name" value="(Trans)glycosidases"/>
    <property type="match status" value="1"/>
</dbReference>
<feature type="compositionally biased region" description="Polar residues" evidence="2">
    <location>
        <begin position="52"/>
        <end position="63"/>
    </location>
</feature>
<sequence>MINSIRSAGIAFIAVTSLVGTGLSAGVSVADAAPARQSGALRTVNTIFDALDNQNTPDTSGNTPAGKIPDNPGKPLPDHIDTSIPNNASLVSTQYAVTNDGTVKDISSGNVVTDPQIVGTPSKQPDPLAKTGGTKFVPVPVDEVRKEIAKEGGQKTDPSAASSNNTAPAVFGNGNVQGSFDADRSGVNATDLVYRGKSGAITPTELPGNRYGAYWGWHNNTPAFFELSGSLFAQQAKGVVDVSKYQGIIDWNTAKANGVDGVIIRISYGSGNAIDPQAIRNVNEAKRLGIPFGVYLYSYAEFAGDGALEGRSTVDLLRQAGVAPGDLGLPVYYDLEEWTWVGHTPPTNPAIYEQIVNGWWAELQAAGYNNLSVYSYRAYLNTALNAPSIHQRTHWVAAYSSFVGFNFPANFRGWQYYSEGSVPGIVGNVDLNAFGNKEFSEPLLATWILRPEHIDVGVILPNYPSSEVEYLIQTYNLNTKTWSTLSGWSGANWASWRDSEGIYWLHAKARDKNTGKILGERTIPFHYTPGTTAITGTYAGYNNSGILLGMSSNNPNARYVTKIYDYGRQTWVAQFDGQWAQWQPTPGVYWTRFELYTSDGRLADSRTYPFGV</sequence>
<dbReference type="PANTHER" id="PTHR34135:SF2">
    <property type="entry name" value="LYSOZYME"/>
    <property type="match status" value="1"/>
</dbReference>
<evidence type="ECO:0000313" key="3">
    <source>
        <dbReference type="EMBL" id="TBW23642.1"/>
    </source>
</evidence>
<dbReference type="Pfam" id="PF01183">
    <property type="entry name" value="Glyco_hydro_25"/>
    <property type="match status" value="1"/>
</dbReference>
<evidence type="ECO:0000256" key="2">
    <source>
        <dbReference type="SAM" id="MobiDB-lite"/>
    </source>
</evidence>
<protein>
    <submittedName>
        <fullName evidence="3">1,4-beta-N-acetylmuramidase</fullName>
    </submittedName>
</protein>
<dbReference type="GO" id="GO:0009253">
    <property type="term" value="P:peptidoglycan catabolic process"/>
    <property type="evidence" value="ECO:0007669"/>
    <property type="project" value="InterPro"/>
</dbReference>
<dbReference type="PROSITE" id="PS51904">
    <property type="entry name" value="GLYCOSYL_HYDROL_F25_2"/>
    <property type="match status" value="1"/>
</dbReference>
<dbReference type="AlphaFoldDB" id="A0A4Q9V3E4"/>
<reference evidence="3 4" key="1">
    <citation type="submission" date="2019-02" db="EMBL/GenBank/DDBJ databases">
        <title>Arcanobacterium bovis sp. nov., isolated from the milk of a cow with mastitis.</title>
        <authorList>
            <person name="Sammra O."/>
            <person name="Foster G."/>
            <person name="Hassan A."/>
            <person name="Alssahen M."/>
            <person name="Laemmler C."/>
            <person name="Borowiak M."/>
            <person name="Malorny B."/>
            <person name="Abdulmawjood A."/>
        </authorList>
    </citation>
    <scope>NUCLEOTIDE SEQUENCE [LARGE SCALE GENOMIC DNA]</scope>
    <source>
        <strain evidence="3 4">C605018/01/1</strain>
    </source>
</reference>
<comment type="caution">
    <text evidence="3">The sequence shown here is derived from an EMBL/GenBank/DDBJ whole genome shotgun (WGS) entry which is preliminary data.</text>
</comment>
<dbReference type="GO" id="GO:0003796">
    <property type="term" value="F:lysozyme activity"/>
    <property type="evidence" value="ECO:0007669"/>
    <property type="project" value="InterPro"/>
</dbReference>
<dbReference type="InterPro" id="IPR002053">
    <property type="entry name" value="Glyco_hydro_25"/>
</dbReference>
<proteinExistence type="inferred from homology"/>
<dbReference type="OrthoDB" id="287365at2"/>
<dbReference type="Gene3D" id="3.20.20.80">
    <property type="entry name" value="Glycosidases"/>
    <property type="match status" value="1"/>
</dbReference>
<keyword evidence="4" id="KW-1185">Reference proteome</keyword>
<evidence type="ECO:0000256" key="1">
    <source>
        <dbReference type="ARBA" id="ARBA00010646"/>
    </source>
</evidence>
<comment type="similarity">
    <text evidence="1">Belongs to the glycosyl hydrolase 25 family.</text>
</comment>
<name>A0A4Q9V3E4_9ACTO</name>
<dbReference type="CDD" id="cd06414">
    <property type="entry name" value="GH25_LytC-like"/>
    <property type="match status" value="1"/>
</dbReference>
<evidence type="ECO:0000313" key="4">
    <source>
        <dbReference type="Proteomes" id="UP000293036"/>
    </source>
</evidence>
<dbReference type="RefSeq" id="WP_131279023.1">
    <property type="nucleotide sequence ID" value="NZ_JBHSLR010000009.1"/>
</dbReference>
<dbReference type="PANTHER" id="PTHR34135">
    <property type="entry name" value="LYSOZYME"/>
    <property type="match status" value="1"/>
</dbReference>
<organism evidence="3 4">
    <name type="scientific">Arcanobacterium bovis</name>
    <dbReference type="NCBI Taxonomy" id="2529275"/>
    <lineage>
        <taxon>Bacteria</taxon>
        <taxon>Bacillati</taxon>
        <taxon>Actinomycetota</taxon>
        <taxon>Actinomycetes</taxon>
        <taxon>Actinomycetales</taxon>
        <taxon>Actinomycetaceae</taxon>
        <taxon>Arcanobacterium</taxon>
    </lineage>
</organism>
<dbReference type="GO" id="GO:0016052">
    <property type="term" value="P:carbohydrate catabolic process"/>
    <property type="evidence" value="ECO:0007669"/>
    <property type="project" value="TreeGrafter"/>
</dbReference>
<feature type="region of interest" description="Disordered" evidence="2">
    <location>
        <begin position="114"/>
        <end position="135"/>
    </location>
</feature>
<dbReference type="EMBL" id="SJDT01000001">
    <property type="protein sequence ID" value="TBW23642.1"/>
    <property type="molecule type" value="Genomic_DNA"/>
</dbReference>
<feature type="region of interest" description="Disordered" evidence="2">
    <location>
        <begin position="52"/>
        <end position="82"/>
    </location>
</feature>